<dbReference type="EMBL" id="JAOUSF010000001">
    <property type="protein sequence ID" value="MCU9612135.1"/>
    <property type="molecule type" value="Genomic_DNA"/>
</dbReference>
<proteinExistence type="predicted"/>
<keyword evidence="2" id="KW-1133">Transmembrane helix</keyword>
<feature type="region of interest" description="Disordered" evidence="1">
    <location>
        <begin position="133"/>
        <end position="179"/>
    </location>
</feature>
<comment type="caution">
    <text evidence="3">The sequence shown here is derived from an EMBL/GenBank/DDBJ whole genome shotgun (WGS) entry which is preliminary data.</text>
</comment>
<keyword evidence="2" id="KW-0472">Membrane</keyword>
<reference evidence="3" key="1">
    <citation type="submission" date="2022-10" db="EMBL/GenBank/DDBJ databases">
        <title>Description of Fervidibacillus gen. nov. in the family Fervidibacillaceae fam. nov. with two species, Fervidibacillus albus sp. nov., and Fervidibacillus halotolerans sp. nov., isolated from tidal flat sediments.</title>
        <authorList>
            <person name="Kwon K.K."/>
            <person name="Yang S.-H."/>
        </authorList>
    </citation>
    <scope>NUCLEOTIDE SEQUENCE</scope>
    <source>
        <strain evidence="3">JCM 19140</strain>
    </source>
</reference>
<name>A0AAE3IU42_9BACI</name>
<dbReference type="AlphaFoldDB" id="A0AAE3IU42"/>
<keyword evidence="2" id="KW-0812">Transmembrane</keyword>
<dbReference type="Proteomes" id="UP001209318">
    <property type="component" value="Unassembled WGS sequence"/>
</dbReference>
<accession>A0AAE3IU42</accession>
<feature type="transmembrane region" description="Helical" evidence="2">
    <location>
        <begin position="33"/>
        <end position="51"/>
    </location>
</feature>
<evidence type="ECO:0000313" key="4">
    <source>
        <dbReference type="Proteomes" id="UP001209318"/>
    </source>
</evidence>
<keyword evidence="4" id="KW-1185">Reference proteome</keyword>
<evidence type="ECO:0000313" key="3">
    <source>
        <dbReference type="EMBL" id="MCU9612135.1"/>
    </source>
</evidence>
<evidence type="ECO:0000256" key="2">
    <source>
        <dbReference type="SAM" id="Phobius"/>
    </source>
</evidence>
<organism evidence="3 4">
    <name type="scientific">Perspicuibacillus lycopersici</name>
    <dbReference type="NCBI Taxonomy" id="1325689"/>
    <lineage>
        <taxon>Bacteria</taxon>
        <taxon>Bacillati</taxon>
        <taxon>Bacillota</taxon>
        <taxon>Bacilli</taxon>
        <taxon>Bacillales</taxon>
        <taxon>Bacillaceae</taxon>
        <taxon>Perspicuibacillus</taxon>
    </lineage>
</organism>
<feature type="compositionally biased region" description="Basic and acidic residues" evidence="1">
    <location>
        <begin position="143"/>
        <end position="169"/>
    </location>
</feature>
<evidence type="ECO:0000256" key="1">
    <source>
        <dbReference type="SAM" id="MobiDB-lite"/>
    </source>
</evidence>
<protein>
    <submittedName>
        <fullName evidence="3">Uncharacterized protein</fullName>
    </submittedName>
</protein>
<dbReference type="RefSeq" id="WP_263071268.1">
    <property type="nucleotide sequence ID" value="NZ_JAOUSF010000001.1"/>
</dbReference>
<sequence>MQEIVTITNGKVLNNEKEAFREMNTSAVTRTDLSHWVLLLAFFLLFLEFVIRRLGLAYILSKITSLFNRNRKIKTKAINQTTNELLKKQKQKYNITKEQTGKFVIENPSEQQENQLKYLKYLIWISNKKGSALDPNYRKRKDSKQGEKNREQSTDGQQERELNREEEMNRLLNAKNRRR</sequence>
<gene>
    <name evidence="3" type="ORF">OEV98_01000</name>
</gene>